<gene>
    <name evidence="7" type="ORF">Bca52824_036480</name>
</gene>
<comment type="caution">
    <text evidence="7">The sequence shown here is derived from an EMBL/GenBank/DDBJ whole genome shotgun (WGS) entry which is preliminary data.</text>
</comment>
<keyword evidence="1" id="KW-0723">Serine/threonine-protein kinase</keyword>
<dbReference type="GO" id="GO:0005524">
    <property type="term" value="F:ATP binding"/>
    <property type="evidence" value="ECO:0007669"/>
    <property type="project" value="UniProtKB-KW"/>
</dbReference>
<organism evidence="7 8">
    <name type="scientific">Brassica carinata</name>
    <name type="common">Ethiopian mustard</name>
    <name type="synonym">Abyssinian cabbage</name>
    <dbReference type="NCBI Taxonomy" id="52824"/>
    <lineage>
        <taxon>Eukaryota</taxon>
        <taxon>Viridiplantae</taxon>
        <taxon>Streptophyta</taxon>
        <taxon>Embryophyta</taxon>
        <taxon>Tracheophyta</taxon>
        <taxon>Spermatophyta</taxon>
        <taxon>Magnoliopsida</taxon>
        <taxon>eudicotyledons</taxon>
        <taxon>Gunneridae</taxon>
        <taxon>Pentapetalae</taxon>
        <taxon>rosids</taxon>
        <taxon>malvids</taxon>
        <taxon>Brassicales</taxon>
        <taxon>Brassicaceae</taxon>
        <taxon>Brassiceae</taxon>
        <taxon>Brassica</taxon>
    </lineage>
</organism>
<evidence type="ECO:0000256" key="3">
    <source>
        <dbReference type="ARBA" id="ARBA00022741"/>
    </source>
</evidence>
<dbReference type="Gene3D" id="3.30.200.20">
    <property type="entry name" value="Phosphorylase Kinase, domain 1"/>
    <property type="match status" value="1"/>
</dbReference>
<evidence type="ECO:0000313" key="8">
    <source>
        <dbReference type="Proteomes" id="UP000886595"/>
    </source>
</evidence>
<dbReference type="FunFam" id="3.30.200.20:FF:000096">
    <property type="entry name" value="Non-specific serine/threonine protein kinase"/>
    <property type="match status" value="1"/>
</dbReference>
<dbReference type="EMBL" id="JAAMPC010000008">
    <property type="protein sequence ID" value="KAG2300008.1"/>
    <property type="molecule type" value="Genomic_DNA"/>
</dbReference>
<dbReference type="OrthoDB" id="899355at2759"/>
<dbReference type="SMART" id="SM00220">
    <property type="entry name" value="S_TKc"/>
    <property type="match status" value="1"/>
</dbReference>
<keyword evidence="2" id="KW-0808">Transferase</keyword>
<evidence type="ECO:0000256" key="1">
    <source>
        <dbReference type="ARBA" id="ARBA00022527"/>
    </source>
</evidence>
<evidence type="ECO:0000259" key="6">
    <source>
        <dbReference type="PROSITE" id="PS50011"/>
    </source>
</evidence>
<keyword evidence="4" id="KW-0418">Kinase</keyword>
<name>A0A8X7S2X9_BRACI</name>
<dbReference type="Pfam" id="PF00069">
    <property type="entry name" value="Pkinase"/>
    <property type="match status" value="1"/>
</dbReference>
<dbReference type="Gene3D" id="1.10.510.10">
    <property type="entry name" value="Transferase(Phosphotransferase) domain 1"/>
    <property type="match status" value="1"/>
</dbReference>
<feature type="non-terminal residue" evidence="7">
    <location>
        <position position="161"/>
    </location>
</feature>
<keyword evidence="3" id="KW-0547">Nucleotide-binding</keyword>
<evidence type="ECO:0000256" key="4">
    <source>
        <dbReference type="ARBA" id="ARBA00022777"/>
    </source>
</evidence>
<dbReference type="PANTHER" id="PTHR43895:SF123">
    <property type="entry name" value="NON-SPECIFIC SERINE_THREONINE PROTEIN KINASE"/>
    <property type="match status" value="1"/>
</dbReference>
<dbReference type="SUPFAM" id="SSF56112">
    <property type="entry name" value="Protein kinase-like (PK-like)"/>
    <property type="match status" value="1"/>
</dbReference>
<reference evidence="7 8" key="1">
    <citation type="submission" date="2020-02" db="EMBL/GenBank/DDBJ databases">
        <authorList>
            <person name="Ma Q."/>
            <person name="Huang Y."/>
            <person name="Song X."/>
            <person name="Pei D."/>
        </authorList>
    </citation>
    <scope>NUCLEOTIDE SEQUENCE [LARGE SCALE GENOMIC DNA]</scope>
    <source>
        <strain evidence="7">Sxm20200214</strain>
        <tissue evidence="7">Leaf</tissue>
    </source>
</reference>
<evidence type="ECO:0000256" key="5">
    <source>
        <dbReference type="ARBA" id="ARBA00022840"/>
    </source>
</evidence>
<dbReference type="PROSITE" id="PS50011">
    <property type="entry name" value="PROTEIN_KINASE_DOM"/>
    <property type="match status" value="1"/>
</dbReference>
<keyword evidence="8" id="KW-1185">Reference proteome</keyword>
<dbReference type="AlphaFoldDB" id="A0A8X7S2X9"/>
<feature type="domain" description="Protein kinase" evidence="6">
    <location>
        <begin position="27"/>
        <end position="161"/>
    </location>
</feature>
<dbReference type="InterPro" id="IPR011009">
    <property type="entry name" value="Kinase-like_dom_sf"/>
</dbReference>
<dbReference type="PANTHER" id="PTHR43895">
    <property type="entry name" value="CALCIUM/CALMODULIN-DEPENDENT PROTEIN KINASE KINASE-RELATED"/>
    <property type="match status" value="1"/>
</dbReference>
<dbReference type="GO" id="GO:0004674">
    <property type="term" value="F:protein serine/threonine kinase activity"/>
    <property type="evidence" value="ECO:0007669"/>
    <property type="project" value="UniProtKB-KW"/>
</dbReference>
<accession>A0A8X7S2X9</accession>
<protein>
    <recommendedName>
        <fullName evidence="6">Protein kinase domain-containing protein</fullName>
    </recommendedName>
</protein>
<evidence type="ECO:0000256" key="2">
    <source>
        <dbReference type="ARBA" id="ARBA00022679"/>
    </source>
</evidence>
<proteinExistence type="predicted"/>
<dbReference type="GO" id="GO:0007165">
    <property type="term" value="P:signal transduction"/>
    <property type="evidence" value="ECO:0007669"/>
    <property type="project" value="TreeGrafter"/>
</dbReference>
<keyword evidence="5" id="KW-0067">ATP-binding</keyword>
<dbReference type="Proteomes" id="UP000886595">
    <property type="component" value="Unassembled WGS sequence"/>
</dbReference>
<evidence type="ECO:0000313" key="7">
    <source>
        <dbReference type="EMBL" id="KAG2300008.1"/>
    </source>
</evidence>
<sequence>MIRLERSRRELLGDMSDPIVKRWVGKYEVGKTIVQGNFAKVRYAKDTETGESVALKILDKDKVLKNKMSEQIKKEISTMMLINHPNVVHLYEVLASKAKIYIVIQFISGGRLFDKIQCIKFELVKKNEGRMEEEEARRHFQQLISAVDYCHNKGLYHRDLK</sequence>
<dbReference type="InterPro" id="IPR000719">
    <property type="entry name" value="Prot_kinase_dom"/>
</dbReference>